<protein>
    <submittedName>
        <fullName evidence="2">FkbM family methyltransferase</fullName>
    </submittedName>
</protein>
<keyword evidence="2" id="KW-0808">Transferase</keyword>
<evidence type="ECO:0000313" key="2">
    <source>
        <dbReference type="EMBL" id="MCW8087317.1"/>
    </source>
</evidence>
<name>A0ABT3NYS3_9PROT</name>
<dbReference type="RefSeq" id="WP_301591495.1">
    <property type="nucleotide sequence ID" value="NZ_JAPFQI010000015.1"/>
</dbReference>
<gene>
    <name evidence="2" type="ORF">OF850_16920</name>
</gene>
<dbReference type="Proteomes" id="UP001526430">
    <property type="component" value="Unassembled WGS sequence"/>
</dbReference>
<dbReference type="InterPro" id="IPR029063">
    <property type="entry name" value="SAM-dependent_MTases_sf"/>
</dbReference>
<dbReference type="Pfam" id="PF05050">
    <property type="entry name" value="Methyltransf_21"/>
    <property type="match status" value="1"/>
</dbReference>
<dbReference type="NCBIfam" id="TIGR01444">
    <property type="entry name" value="fkbM_fam"/>
    <property type="match status" value="1"/>
</dbReference>
<dbReference type="GO" id="GO:0008168">
    <property type="term" value="F:methyltransferase activity"/>
    <property type="evidence" value="ECO:0007669"/>
    <property type="project" value="UniProtKB-KW"/>
</dbReference>
<reference evidence="2 3" key="1">
    <citation type="submission" date="2022-10" db="EMBL/GenBank/DDBJ databases">
        <title>Roseococcus glaciei nov., sp. nov., isolated from glacier.</title>
        <authorList>
            <person name="Liu Q."/>
            <person name="Xin Y.-H."/>
        </authorList>
    </citation>
    <scope>NUCLEOTIDE SEQUENCE [LARGE SCALE GENOMIC DNA]</scope>
    <source>
        <strain evidence="2 3">MDT2-1-1</strain>
    </source>
</reference>
<dbReference type="Gene3D" id="3.40.50.150">
    <property type="entry name" value="Vaccinia Virus protein VP39"/>
    <property type="match status" value="1"/>
</dbReference>
<comment type="caution">
    <text evidence="2">The sequence shown here is derived from an EMBL/GenBank/DDBJ whole genome shotgun (WGS) entry which is preliminary data.</text>
</comment>
<dbReference type="SUPFAM" id="SSF53335">
    <property type="entry name" value="S-adenosyl-L-methionine-dependent methyltransferases"/>
    <property type="match status" value="1"/>
</dbReference>
<dbReference type="InterPro" id="IPR006342">
    <property type="entry name" value="FkbM_mtfrase"/>
</dbReference>
<organism evidence="2 3">
    <name type="scientific">Sabulicella glaciei</name>
    <dbReference type="NCBI Taxonomy" id="2984948"/>
    <lineage>
        <taxon>Bacteria</taxon>
        <taxon>Pseudomonadati</taxon>
        <taxon>Pseudomonadota</taxon>
        <taxon>Alphaproteobacteria</taxon>
        <taxon>Acetobacterales</taxon>
        <taxon>Acetobacteraceae</taxon>
        <taxon>Sabulicella</taxon>
    </lineage>
</organism>
<feature type="domain" description="Methyltransferase FkbM" evidence="1">
    <location>
        <begin position="42"/>
        <end position="190"/>
    </location>
</feature>
<keyword evidence="3" id="KW-1185">Reference proteome</keyword>
<dbReference type="InterPro" id="IPR052514">
    <property type="entry name" value="SAM-dependent_MTase"/>
</dbReference>
<dbReference type="PANTHER" id="PTHR34203">
    <property type="entry name" value="METHYLTRANSFERASE, FKBM FAMILY PROTEIN"/>
    <property type="match status" value="1"/>
</dbReference>
<dbReference type="EMBL" id="JAPFQI010000015">
    <property type="protein sequence ID" value="MCW8087317.1"/>
    <property type="molecule type" value="Genomic_DNA"/>
</dbReference>
<evidence type="ECO:0000313" key="3">
    <source>
        <dbReference type="Proteomes" id="UP001526430"/>
    </source>
</evidence>
<evidence type="ECO:0000259" key="1">
    <source>
        <dbReference type="Pfam" id="PF05050"/>
    </source>
</evidence>
<proteinExistence type="predicted"/>
<accession>A0ABT3NYS3</accession>
<dbReference type="PANTHER" id="PTHR34203:SF15">
    <property type="entry name" value="SLL1173 PROTEIN"/>
    <property type="match status" value="1"/>
</dbReference>
<dbReference type="GO" id="GO:0032259">
    <property type="term" value="P:methylation"/>
    <property type="evidence" value="ECO:0007669"/>
    <property type="project" value="UniProtKB-KW"/>
</dbReference>
<keyword evidence="2" id="KW-0489">Methyltransferase</keyword>
<sequence length="235" mass="26724">MRVAPPRMAFRIEQMRQARWGNTEPEWRLLHELADPDRAAVDVGGNHGLYAGQLARLCPQVHCFEPQPALVAELQRKLPRNVTIHNMALSDTTGIATLRVPPGDDGRASLHPANAVRGDTLLVPLRRLDDVVREPVGFMKIDVEGHEMAVLRGAEEIIRRDRPALLVEAEAMHEPSQPFELFRHLFDRGYAGWFLWQGERLSVEAFSPETHQREDRMGGYAHNFMFCANADWPLR</sequence>